<evidence type="ECO:0000313" key="2">
    <source>
        <dbReference type="EMBL" id="JAV24381.1"/>
    </source>
</evidence>
<evidence type="ECO:0000256" key="1">
    <source>
        <dbReference type="SAM" id="MobiDB-lite"/>
    </source>
</evidence>
<dbReference type="EMBL" id="GFDL01010664">
    <property type="protein sequence ID" value="JAV24381.1"/>
    <property type="molecule type" value="Transcribed_RNA"/>
</dbReference>
<feature type="compositionally biased region" description="Basic residues" evidence="1">
    <location>
        <begin position="19"/>
        <end position="30"/>
    </location>
</feature>
<name>A0A1Q3F9X4_CULTA</name>
<organism evidence="2">
    <name type="scientific">Culex tarsalis</name>
    <name type="common">Encephalitis mosquito</name>
    <dbReference type="NCBI Taxonomy" id="7177"/>
    <lineage>
        <taxon>Eukaryota</taxon>
        <taxon>Metazoa</taxon>
        <taxon>Ecdysozoa</taxon>
        <taxon>Arthropoda</taxon>
        <taxon>Hexapoda</taxon>
        <taxon>Insecta</taxon>
        <taxon>Pterygota</taxon>
        <taxon>Neoptera</taxon>
        <taxon>Endopterygota</taxon>
        <taxon>Diptera</taxon>
        <taxon>Nematocera</taxon>
        <taxon>Culicoidea</taxon>
        <taxon>Culicidae</taxon>
        <taxon>Culicinae</taxon>
        <taxon>Culicini</taxon>
        <taxon>Culex</taxon>
        <taxon>Culex</taxon>
    </lineage>
</organism>
<reference evidence="2" key="1">
    <citation type="submission" date="2017-01" db="EMBL/GenBank/DDBJ databases">
        <title>A deep insight into the sialotranscriptome of adult male and female Cluex tarsalis mosquitoes.</title>
        <authorList>
            <person name="Ribeiro J.M."/>
            <person name="Moreira F."/>
            <person name="Bernard K.A."/>
            <person name="Calvo E."/>
        </authorList>
    </citation>
    <scope>NUCLEOTIDE SEQUENCE</scope>
    <source>
        <strain evidence="2">Kern County</strain>
        <tissue evidence="2">Salivary glands</tissue>
    </source>
</reference>
<protein>
    <submittedName>
        <fullName evidence="2">Uncharacterized protein</fullName>
    </submittedName>
</protein>
<accession>A0A1Q3F9X4</accession>
<dbReference type="AlphaFoldDB" id="A0A1Q3F9X4"/>
<sequence length="179" mass="20631">MPRRGHKQSKDPKFVAKREARKQKVVARKKMQAPIKSQLQNQNCPKQEMRNLLRRVPEAFVHNPNAQIVRFCLPDYPREWVQQEEEVEPFATFINDAFWGQTHVRRPLDIHLAGGYVLVLLPNPESTAFARSLLPGLSNFLGTGLREPSLGEIERFHASWADRSSGMFKRFGPRFGDPN</sequence>
<proteinExistence type="predicted"/>
<feature type="compositionally biased region" description="Basic and acidic residues" evidence="1">
    <location>
        <begin position="8"/>
        <end position="18"/>
    </location>
</feature>
<feature type="region of interest" description="Disordered" evidence="1">
    <location>
        <begin position="1"/>
        <end position="30"/>
    </location>
</feature>